<sequence>MFGHEILKVQKGSSQKDFPVRNLTLMALARLKTRFTLQVDVAGKKNPLFNILIQGTDRNAQFRMIGHDLIGRLPIGDEWGDHGVNGMELFSGQIDTGPGGNEHFFVFALSKERVVVIFGSNCTAVQRFEATIADIGSPGKTVATLFYEMPADLIAFETGGAFAFTKEKLLADIGPAALKAFDAEVTGVSDRPLMK</sequence>
<accession>A0ABC9U443</accession>
<dbReference type="AlphaFoldDB" id="A0ABC9U443"/>
<gene>
    <name evidence="1" type="ORF">CLOSYM_00120</name>
</gene>
<comment type="caution">
    <text evidence="1">The sequence shown here is derived from an EMBL/GenBank/DDBJ whole genome shotgun (WGS) entry which is preliminary data.</text>
</comment>
<evidence type="ECO:0000313" key="2">
    <source>
        <dbReference type="Proteomes" id="UP000016491"/>
    </source>
</evidence>
<dbReference type="EMBL" id="AWSU01000010">
    <property type="protein sequence ID" value="ERI80676.1"/>
    <property type="molecule type" value="Genomic_DNA"/>
</dbReference>
<evidence type="ECO:0000313" key="1">
    <source>
        <dbReference type="EMBL" id="ERI80676.1"/>
    </source>
</evidence>
<dbReference type="Proteomes" id="UP000016491">
    <property type="component" value="Unassembled WGS sequence"/>
</dbReference>
<name>A0ABC9U443_CLOSY</name>
<proteinExistence type="predicted"/>
<protein>
    <submittedName>
        <fullName evidence="1">Uncharacterized protein</fullName>
    </submittedName>
</protein>
<reference evidence="1 2" key="1">
    <citation type="submission" date="2013-07" db="EMBL/GenBank/DDBJ databases">
        <authorList>
            <person name="Weinstock G."/>
            <person name="Sodergren E."/>
            <person name="Wylie T."/>
            <person name="Fulton L."/>
            <person name="Fulton R."/>
            <person name="Fronick C."/>
            <person name="O'Laughlin M."/>
            <person name="Godfrey J."/>
            <person name="Miner T."/>
            <person name="Herter B."/>
            <person name="Appelbaum E."/>
            <person name="Cordes M."/>
            <person name="Lek S."/>
            <person name="Wollam A."/>
            <person name="Pepin K.H."/>
            <person name="Palsikar V.B."/>
            <person name="Mitreva M."/>
            <person name="Wilson R.K."/>
        </authorList>
    </citation>
    <scope>NUCLEOTIDE SEQUENCE [LARGE SCALE GENOMIC DNA]</scope>
    <source>
        <strain evidence="1 2">ATCC 14940</strain>
    </source>
</reference>
<organism evidence="1 2">
    <name type="scientific">[Clostridium] symbiosum ATCC 14940</name>
    <dbReference type="NCBI Taxonomy" id="411472"/>
    <lineage>
        <taxon>Bacteria</taxon>
        <taxon>Bacillati</taxon>
        <taxon>Bacillota</taxon>
        <taxon>Clostridia</taxon>
        <taxon>Lachnospirales</taxon>
        <taxon>Lachnospiraceae</taxon>
        <taxon>Otoolea</taxon>
    </lineage>
</organism>